<dbReference type="EMBL" id="MPNX01000001">
    <property type="protein sequence ID" value="OOY36177.1"/>
    <property type="molecule type" value="Genomic_DNA"/>
</dbReference>
<protein>
    <recommendedName>
        <fullName evidence="6">SURF1-like protein</fullName>
    </recommendedName>
</protein>
<keyword evidence="3 6" id="KW-0812">Transmembrane</keyword>
<evidence type="ECO:0000313" key="7">
    <source>
        <dbReference type="EMBL" id="KHF24061.1"/>
    </source>
</evidence>
<dbReference type="eggNOG" id="COG3346">
    <property type="taxonomic scope" value="Bacteria"/>
</dbReference>
<dbReference type="CDD" id="cd06662">
    <property type="entry name" value="SURF1"/>
    <property type="match status" value="1"/>
</dbReference>
<evidence type="ECO:0000256" key="5">
    <source>
        <dbReference type="ARBA" id="ARBA00023136"/>
    </source>
</evidence>
<reference evidence="8 10" key="2">
    <citation type="submission" date="2016-11" db="EMBL/GenBank/DDBJ databases">
        <title>Mixed transmission modes and dynamic genome evolution in an obligate animal-bacterial symbiosis.</title>
        <authorList>
            <person name="Russell S.L."/>
            <person name="Corbett-Detig R.B."/>
            <person name="Cavanaugh C.M."/>
        </authorList>
    </citation>
    <scope>NUCLEOTIDE SEQUENCE [LARGE SCALE GENOMIC DNA]</scope>
    <source>
        <strain evidence="8">MA-KB16</strain>
    </source>
</reference>
<evidence type="ECO:0000256" key="4">
    <source>
        <dbReference type="ARBA" id="ARBA00022989"/>
    </source>
</evidence>
<evidence type="ECO:0000256" key="1">
    <source>
        <dbReference type="ARBA" id="ARBA00004370"/>
    </source>
</evidence>
<dbReference type="GO" id="GO:0005886">
    <property type="term" value="C:plasma membrane"/>
    <property type="evidence" value="ECO:0007669"/>
    <property type="project" value="UniProtKB-SubCell"/>
</dbReference>
<dbReference type="Proteomes" id="UP000190962">
    <property type="component" value="Unassembled WGS sequence"/>
</dbReference>
<organism evidence="7 9">
    <name type="scientific">Solemya velum gill symbiont</name>
    <dbReference type="NCBI Taxonomy" id="2340"/>
    <lineage>
        <taxon>Bacteria</taxon>
        <taxon>Pseudomonadati</taxon>
        <taxon>Pseudomonadota</taxon>
        <taxon>Gammaproteobacteria</taxon>
        <taxon>sulfur-oxidizing symbionts</taxon>
    </lineage>
</organism>
<feature type="transmembrane region" description="Helical" evidence="6">
    <location>
        <begin position="209"/>
        <end position="229"/>
    </location>
</feature>
<keyword evidence="5 6" id="KW-0472">Membrane</keyword>
<keyword evidence="4 6" id="KW-1133">Transmembrane helix</keyword>
<dbReference type="EMBL" id="JRAA01000003">
    <property type="protein sequence ID" value="KHF24061.1"/>
    <property type="molecule type" value="Genomic_DNA"/>
</dbReference>
<evidence type="ECO:0000313" key="10">
    <source>
        <dbReference type="Proteomes" id="UP000190962"/>
    </source>
</evidence>
<name>A0A0B0H9C6_SOVGS</name>
<dbReference type="AlphaFoldDB" id="A0A0B0H9C6"/>
<evidence type="ECO:0000256" key="6">
    <source>
        <dbReference type="RuleBase" id="RU363076"/>
    </source>
</evidence>
<evidence type="ECO:0000256" key="3">
    <source>
        <dbReference type="ARBA" id="ARBA00022692"/>
    </source>
</evidence>
<reference evidence="7 9" key="1">
    <citation type="journal article" date="2014" name="BMC Genomics">
        <title>The genome of the intracellular bacterium of the coastal bivalve, Solemya velum: a blueprint for thriving in and out of symbiosis.</title>
        <authorList>
            <person name="Dmytrenko O."/>
            <person name="Russell S.L."/>
            <person name="Loo W.T."/>
            <person name="Fontanez K.M."/>
            <person name="Liao L."/>
            <person name="Roeselers G."/>
            <person name="Sharma R."/>
            <person name="Stewart F.J."/>
            <person name="Newton I.L."/>
            <person name="Woyke T."/>
            <person name="Wu D."/>
            <person name="Lang J.M."/>
            <person name="Eisen J.A."/>
            <person name="Cavanaugh C.M."/>
        </authorList>
    </citation>
    <scope>NUCLEOTIDE SEQUENCE [LARGE SCALE GENOMIC DNA]</scope>
    <source>
        <strain evidence="7 9">WH</strain>
    </source>
</reference>
<proteinExistence type="inferred from homology"/>
<dbReference type="GeneID" id="86990620"/>
<keyword evidence="6" id="KW-1003">Cell membrane</keyword>
<sequence length="246" mass="28000">MQKYKFSPGIFGTVITLIGVTLFCSLALWQFGRATEKEELQEMIEQRLAQPAFSYKGDILDLNEMKYRLVSAKGHFESTHQLLLDNIVFEGKPGYEAITPFRLENGSYVLVNRGWVPQGAYRDQLPDIDLQARPRTITGRIEQHKSRPVVGGDTPRTDASNRWRYVDTELFAEESGISTPGFIIRLDSQDPDAYRQQESRFDAKVGMHIGYAVQWAAFALFALGTWIGVSFRTRNGKPEKTRNELT</sequence>
<feature type="transmembrane region" description="Helical" evidence="6">
    <location>
        <begin position="6"/>
        <end position="29"/>
    </location>
</feature>
<dbReference type="InterPro" id="IPR002994">
    <property type="entry name" value="Surf1/Shy1"/>
</dbReference>
<comment type="subcellular location">
    <subcellularLocation>
        <location evidence="6">Cell membrane</location>
        <topology evidence="6">Multi-pass membrane protein</topology>
    </subcellularLocation>
    <subcellularLocation>
        <location evidence="1">Membrane</location>
    </subcellularLocation>
</comment>
<dbReference type="Proteomes" id="UP000030856">
    <property type="component" value="Unassembled WGS sequence"/>
</dbReference>
<evidence type="ECO:0000313" key="8">
    <source>
        <dbReference type="EMBL" id="OOY36177.1"/>
    </source>
</evidence>
<comment type="similarity">
    <text evidence="2 6">Belongs to the SURF1 family.</text>
</comment>
<dbReference type="PANTHER" id="PTHR23427">
    <property type="entry name" value="SURFEIT LOCUS PROTEIN"/>
    <property type="match status" value="1"/>
</dbReference>
<dbReference type="PROSITE" id="PS50895">
    <property type="entry name" value="SURF1"/>
    <property type="match status" value="1"/>
</dbReference>
<keyword evidence="9" id="KW-1185">Reference proteome</keyword>
<gene>
    <name evidence="8" type="ORF">BOV88_00845</name>
    <name evidence="7" type="ORF">JV46_24650</name>
</gene>
<dbReference type="PANTHER" id="PTHR23427:SF2">
    <property type="entry name" value="SURFEIT LOCUS PROTEIN 1"/>
    <property type="match status" value="1"/>
</dbReference>
<dbReference type="RefSeq" id="WP_043118089.1">
    <property type="nucleotide sequence ID" value="NZ_JRAA01000003.1"/>
</dbReference>
<comment type="caution">
    <text evidence="7">The sequence shown here is derived from an EMBL/GenBank/DDBJ whole genome shotgun (WGS) entry which is preliminary data.</text>
</comment>
<dbReference type="STRING" id="2340.JV46_24650"/>
<dbReference type="OrthoDB" id="9789940at2"/>
<evidence type="ECO:0000256" key="2">
    <source>
        <dbReference type="ARBA" id="ARBA00007165"/>
    </source>
</evidence>
<evidence type="ECO:0000313" key="9">
    <source>
        <dbReference type="Proteomes" id="UP000030856"/>
    </source>
</evidence>
<dbReference type="InterPro" id="IPR045214">
    <property type="entry name" value="Surf1/Surf4"/>
</dbReference>
<dbReference type="Pfam" id="PF02104">
    <property type="entry name" value="SURF1"/>
    <property type="match status" value="1"/>
</dbReference>
<accession>A0A0B0H9C6</accession>